<organism evidence="2 3">
    <name type="scientific">Bradyrhizobium lablabi</name>
    <dbReference type="NCBI Taxonomy" id="722472"/>
    <lineage>
        <taxon>Bacteria</taxon>
        <taxon>Pseudomonadati</taxon>
        <taxon>Pseudomonadota</taxon>
        <taxon>Alphaproteobacteria</taxon>
        <taxon>Hyphomicrobiales</taxon>
        <taxon>Nitrobacteraceae</taxon>
        <taxon>Bradyrhizobium</taxon>
    </lineage>
</organism>
<evidence type="ECO:0000313" key="2">
    <source>
        <dbReference type="EMBL" id="SHJ89899.1"/>
    </source>
</evidence>
<dbReference type="RefSeq" id="WP_079537875.1">
    <property type="nucleotide sequence ID" value="NZ_LT670844.1"/>
</dbReference>
<evidence type="ECO:0000259" key="1">
    <source>
        <dbReference type="Pfam" id="PF03235"/>
    </source>
</evidence>
<dbReference type="OrthoDB" id="9798761at2"/>
<feature type="domain" description="GmrSD restriction endonucleases N-terminal" evidence="1">
    <location>
        <begin position="13"/>
        <end position="259"/>
    </location>
</feature>
<proteinExistence type="predicted"/>
<dbReference type="EMBL" id="LT670844">
    <property type="protein sequence ID" value="SHJ89899.1"/>
    <property type="molecule type" value="Genomic_DNA"/>
</dbReference>
<evidence type="ECO:0000313" key="3">
    <source>
        <dbReference type="Proteomes" id="UP000189935"/>
    </source>
</evidence>
<name>A0A1M6N2E7_9BRAD</name>
<dbReference type="PANTHER" id="PTHR37292">
    <property type="entry name" value="VNG6097C"/>
    <property type="match status" value="1"/>
</dbReference>
<gene>
    <name evidence="2" type="ORF">SAMN05444159_1836</name>
</gene>
<dbReference type="InterPro" id="IPR004919">
    <property type="entry name" value="GmrSD_N"/>
</dbReference>
<protein>
    <recommendedName>
        <fullName evidence="1">GmrSD restriction endonucleases N-terminal domain-containing protein</fullName>
    </recommendedName>
</protein>
<accession>A0A1M6N2E7</accession>
<reference evidence="2 3" key="1">
    <citation type="submission" date="2016-11" db="EMBL/GenBank/DDBJ databases">
        <authorList>
            <person name="Jaros S."/>
            <person name="Januszkiewicz K."/>
            <person name="Wedrychowicz H."/>
        </authorList>
    </citation>
    <scope>NUCLEOTIDE SEQUENCE [LARGE SCALE GENOMIC DNA]</scope>
    <source>
        <strain evidence="2 3">GAS499</strain>
    </source>
</reference>
<dbReference type="AlphaFoldDB" id="A0A1M6N2E7"/>
<sequence length="635" mass="71861">MAGSTFQTNPIDLHKLLDDCHRGIIQLPDFQRSWVWDEDRIKSLVASVSRAFPVGALMSLDTGGPVNFKPRPVEGAPPEAKGVSPQSLLLDGQQRMTSLYQVTLRAKVVETVTPKKKKVKRWFYIDIRKALDPSIDREEAIVGLPEDKIEKADFGRIVKLDLSSAHKEYAALMYPVCQVFDWDKWQDGFDNYWRGDQHESVREEFRAFKRQILENFKYYRVPVITLDRSTSKEAVCVVFEKVNTGGKALDAFELVTAMYAASGHELRKDWYGDDQVKGRHRRLAETLRPAGEEIGIIAGVGNTDFLQAISLFFTRDRRRAAEAAGKRGKELPAVSENRQALLNLPLDAYKQYEAQVERGFVQAAKFLHMLHIYRIFDLPYQSQIVPLAAILADIGDAWEHEANRAKLVQWYWNGVFGELYGSAVESRIARDFMEVPAWLRGGPEPSTISETLFRADRLKTMRMRLSAAYKGVNALLMKEGAQDFRSGQKFDHTVFFGENVDIHHIFPQDWCKTNRIKPDVFDSIINKTPLSYRTNRIIGGVAPSQYIAKLESGNETTPAIDDERLDTYLRSHLIDPALLRADNFQAFMEDRQARLLSLIEQATGKSAYTGGVAEEGEDAEGDEDTVEAELTIAAA</sequence>
<dbReference type="PANTHER" id="PTHR37292:SF2">
    <property type="entry name" value="DUF262 DOMAIN-CONTAINING PROTEIN"/>
    <property type="match status" value="1"/>
</dbReference>
<dbReference type="Proteomes" id="UP000189935">
    <property type="component" value="Chromosome I"/>
</dbReference>
<dbReference type="Pfam" id="PF03235">
    <property type="entry name" value="GmrSD_N"/>
    <property type="match status" value="1"/>
</dbReference>